<accession>A0A0G1LTC5</accession>
<evidence type="ECO:0000256" key="8">
    <source>
        <dbReference type="ARBA" id="ARBA00022840"/>
    </source>
</evidence>
<comment type="similarity">
    <text evidence="2">Belongs to the TsaE family.</text>
</comment>
<dbReference type="EMBL" id="LCIT01000007">
    <property type="protein sequence ID" value="KKT62989.1"/>
    <property type="molecule type" value="Genomic_DNA"/>
</dbReference>
<dbReference type="PANTHER" id="PTHR33540">
    <property type="entry name" value="TRNA THREONYLCARBAMOYLADENOSINE BIOSYNTHESIS PROTEIN TSAE"/>
    <property type="match status" value="1"/>
</dbReference>
<proteinExistence type="inferred from homology"/>
<gene>
    <name evidence="11" type="ORF">UW55_C0007G0029</name>
</gene>
<name>A0A0G1LTC5_9BACT</name>
<keyword evidence="6" id="KW-0479">Metal-binding</keyword>
<dbReference type="PANTHER" id="PTHR33540:SF2">
    <property type="entry name" value="TRNA THREONYLCARBAMOYLADENOSINE BIOSYNTHESIS PROTEIN TSAE"/>
    <property type="match status" value="1"/>
</dbReference>
<evidence type="ECO:0000256" key="10">
    <source>
        <dbReference type="ARBA" id="ARBA00032441"/>
    </source>
</evidence>
<evidence type="ECO:0000256" key="3">
    <source>
        <dbReference type="ARBA" id="ARBA00019010"/>
    </source>
</evidence>
<evidence type="ECO:0000256" key="4">
    <source>
        <dbReference type="ARBA" id="ARBA00022490"/>
    </source>
</evidence>
<keyword evidence="11" id="KW-0378">Hydrolase</keyword>
<keyword evidence="5" id="KW-0819">tRNA processing</keyword>
<dbReference type="SUPFAM" id="SSF52540">
    <property type="entry name" value="P-loop containing nucleoside triphosphate hydrolases"/>
    <property type="match status" value="1"/>
</dbReference>
<comment type="subcellular location">
    <subcellularLocation>
        <location evidence="1">Cytoplasm</location>
    </subcellularLocation>
</comment>
<keyword evidence="8" id="KW-0067">ATP-binding</keyword>
<dbReference type="GO" id="GO:0005524">
    <property type="term" value="F:ATP binding"/>
    <property type="evidence" value="ECO:0007669"/>
    <property type="project" value="UniProtKB-KW"/>
</dbReference>
<dbReference type="GO" id="GO:0046872">
    <property type="term" value="F:metal ion binding"/>
    <property type="evidence" value="ECO:0007669"/>
    <property type="project" value="UniProtKB-KW"/>
</dbReference>
<dbReference type="GO" id="GO:0016787">
    <property type="term" value="F:hydrolase activity"/>
    <property type="evidence" value="ECO:0007669"/>
    <property type="project" value="UniProtKB-KW"/>
</dbReference>
<dbReference type="GO" id="GO:0002949">
    <property type="term" value="P:tRNA threonylcarbamoyladenosine modification"/>
    <property type="evidence" value="ECO:0007669"/>
    <property type="project" value="InterPro"/>
</dbReference>
<evidence type="ECO:0000313" key="11">
    <source>
        <dbReference type="EMBL" id="KKT62989.1"/>
    </source>
</evidence>
<keyword evidence="9" id="KW-0460">Magnesium</keyword>
<dbReference type="InterPro" id="IPR003442">
    <property type="entry name" value="T6A_TsaE"/>
</dbReference>
<dbReference type="PATRIC" id="fig|1618648.3.peg.544"/>
<evidence type="ECO:0000256" key="7">
    <source>
        <dbReference type="ARBA" id="ARBA00022741"/>
    </source>
</evidence>
<evidence type="ECO:0000256" key="6">
    <source>
        <dbReference type="ARBA" id="ARBA00022723"/>
    </source>
</evidence>
<keyword evidence="4" id="KW-0963">Cytoplasm</keyword>
<organism evidence="11 12">
    <name type="scientific">Candidatus Giovannonibacteria bacterium GW2011_GWA2_44_26</name>
    <dbReference type="NCBI Taxonomy" id="1618648"/>
    <lineage>
        <taxon>Bacteria</taxon>
        <taxon>Candidatus Giovannoniibacteriota</taxon>
    </lineage>
</organism>
<evidence type="ECO:0000256" key="9">
    <source>
        <dbReference type="ARBA" id="ARBA00022842"/>
    </source>
</evidence>
<dbReference type="InterPro" id="IPR027417">
    <property type="entry name" value="P-loop_NTPase"/>
</dbReference>
<keyword evidence="7" id="KW-0547">Nucleotide-binding</keyword>
<dbReference type="Pfam" id="PF02367">
    <property type="entry name" value="TsaE"/>
    <property type="match status" value="1"/>
</dbReference>
<evidence type="ECO:0000256" key="1">
    <source>
        <dbReference type="ARBA" id="ARBA00004496"/>
    </source>
</evidence>
<dbReference type="Gene3D" id="3.40.50.300">
    <property type="entry name" value="P-loop containing nucleotide triphosphate hydrolases"/>
    <property type="match status" value="1"/>
</dbReference>
<comment type="caution">
    <text evidence="11">The sequence shown here is derived from an EMBL/GenBank/DDBJ whole genome shotgun (WGS) entry which is preliminary data.</text>
</comment>
<evidence type="ECO:0000313" key="12">
    <source>
        <dbReference type="Proteomes" id="UP000033945"/>
    </source>
</evidence>
<dbReference type="GO" id="GO:0005737">
    <property type="term" value="C:cytoplasm"/>
    <property type="evidence" value="ECO:0007669"/>
    <property type="project" value="UniProtKB-SubCell"/>
</dbReference>
<dbReference type="NCBIfam" id="TIGR00150">
    <property type="entry name" value="T6A_YjeE"/>
    <property type="match status" value="1"/>
</dbReference>
<evidence type="ECO:0000256" key="5">
    <source>
        <dbReference type="ARBA" id="ARBA00022694"/>
    </source>
</evidence>
<evidence type="ECO:0000256" key="2">
    <source>
        <dbReference type="ARBA" id="ARBA00007599"/>
    </source>
</evidence>
<sequence>MPLFCYNINMEQLEIFTKSDKETKKLGELLAKEIMKSFGGAQDKLKTATVLSLEGDLGAGKTTFTQGFGKFLGIKERIQSPTFTIMKIYHLHNFIHVDAYRLKSKDFKVFGWREFIKNKNNIILVEWGDKIKNILPKNSLRIIFKHRKNSNERIIIMRV</sequence>
<reference evidence="11 12" key="1">
    <citation type="journal article" date="2015" name="Nature">
        <title>rRNA introns, odd ribosomes, and small enigmatic genomes across a large radiation of phyla.</title>
        <authorList>
            <person name="Brown C.T."/>
            <person name="Hug L.A."/>
            <person name="Thomas B.C."/>
            <person name="Sharon I."/>
            <person name="Castelle C.J."/>
            <person name="Singh A."/>
            <person name="Wilkins M.J."/>
            <person name="Williams K.H."/>
            <person name="Banfield J.F."/>
        </authorList>
    </citation>
    <scope>NUCLEOTIDE SEQUENCE [LARGE SCALE GENOMIC DNA]</scope>
</reference>
<protein>
    <recommendedName>
        <fullName evidence="3">tRNA threonylcarbamoyladenosine biosynthesis protein TsaE</fullName>
    </recommendedName>
    <alternativeName>
        <fullName evidence="10">t(6)A37 threonylcarbamoyladenosine biosynthesis protein TsaE</fullName>
    </alternativeName>
</protein>
<dbReference type="Proteomes" id="UP000033945">
    <property type="component" value="Unassembled WGS sequence"/>
</dbReference>
<dbReference type="AlphaFoldDB" id="A0A0G1LTC5"/>